<reference evidence="1 2" key="1">
    <citation type="submission" date="2019-08" db="EMBL/GenBank/DDBJ databases">
        <title>Whole genome of Aphis craccivora.</title>
        <authorList>
            <person name="Voronova N.V."/>
            <person name="Shulinski R.S."/>
            <person name="Bandarenka Y.V."/>
            <person name="Zhorov D.G."/>
            <person name="Warner D."/>
        </authorList>
    </citation>
    <scope>NUCLEOTIDE SEQUENCE [LARGE SCALE GENOMIC DNA]</scope>
    <source>
        <strain evidence="1">180601</strain>
        <tissue evidence="1">Whole Body</tissue>
    </source>
</reference>
<organism evidence="1 2">
    <name type="scientific">Aphis craccivora</name>
    <name type="common">Cowpea aphid</name>
    <dbReference type="NCBI Taxonomy" id="307492"/>
    <lineage>
        <taxon>Eukaryota</taxon>
        <taxon>Metazoa</taxon>
        <taxon>Ecdysozoa</taxon>
        <taxon>Arthropoda</taxon>
        <taxon>Hexapoda</taxon>
        <taxon>Insecta</taxon>
        <taxon>Pterygota</taxon>
        <taxon>Neoptera</taxon>
        <taxon>Paraneoptera</taxon>
        <taxon>Hemiptera</taxon>
        <taxon>Sternorrhyncha</taxon>
        <taxon>Aphidomorpha</taxon>
        <taxon>Aphidoidea</taxon>
        <taxon>Aphididae</taxon>
        <taxon>Aphidini</taxon>
        <taxon>Aphis</taxon>
        <taxon>Aphis</taxon>
    </lineage>
</organism>
<sequence>MLNLSTIIKLIAYDPTDSVIRHLKDDNFISPANTHYFKKSKKHVVCLKSKFVSITIIFNTELYRYPSQVQTNLRYMLLKHRTISTRKYFTTEHELLSTSKHISVLYYWKISKLYKILTIENSILIHKLSSRFKLTLKVYGIILLTLKTVNQKIFLTIFMVMNIILIEVRTSFETKTNKFDFINYNIGCLNYLENPIWTDTIKNIQSIKSIKRPPRFTHNAQTKPLGIETSNFVQRFFKQCRGALRKGIDLSEDSFTHGQFYVACSRISSPTSLVILDLSLRTTNVVHKECYNN</sequence>
<comment type="caution">
    <text evidence="1">The sequence shown here is derived from an EMBL/GenBank/DDBJ whole genome shotgun (WGS) entry which is preliminary data.</text>
</comment>
<dbReference type="AlphaFoldDB" id="A0A6G0ZPQ7"/>
<keyword evidence="1" id="KW-0547">Nucleotide-binding</keyword>
<dbReference type="EMBL" id="VUJU01000082">
    <property type="protein sequence ID" value="KAF0773252.1"/>
    <property type="molecule type" value="Genomic_DNA"/>
</dbReference>
<keyword evidence="2" id="KW-1185">Reference proteome</keyword>
<gene>
    <name evidence="1" type="ORF">FWK35_00002464</name>
</gene>
<dbReference type="Proteomes" id="UP000478052">
    <property type="component" value="Unassembled WGS sequence"/>
</dbReference>
<keyword evidence="1" id="KW-0378">Hydrolase</keyword>
<keyword evidence="1" id="KW-0067">ATP-binding</keyword>
<evidence type="ECO:0000313" key="2">
    <source>
        <dbReference type="Proteomes" id="UP000478052"/>
    </source>
</evidence>
<dbReference type="GO" id="GO:0004386">
    <property type="term" value="F:helicase activity"/>
    <property type="evidence" value="ECO:0007669"/>
    <property type="project" value="UniProtKB-KW"/>
</dbReference>
<accession>A0A6G0ZPQ7</accession>
<evidence type="ECO:0000313" key="1">
    <source>
        <dbReference type="EMBL" id="KAF0773252.1"/>
    </source>
</evidence>
<keyword evidence="1" id="KW-0347">Helicase</keyword>
<name>A0A6G0ZPQ7_APHCR</name>
<proteinExistence type="predicted"/>
<protein>
    <submittedName>
        <fullName evidence="1">ATP-dependent DNA helicase RRM3-like</fullName>
    </submittedName>
</protein>